<feature type="transmembrane region" description="Helical" evidence="8">
    <location>
        <begin position="308"/>
        <end position="335"/>
    </location>
</feature>
<feature type="compositionally biased region" description="Acidic residues" evidence="7">
    <location>
        <begin position="873"/>
        <end position="882"/>
    </location>
</feature>
<dbReference type="eggNOG" id="KOG2385">
    <property type="taxonomic scope" value="Eukaryota"/>
</dbReference>
<feature type="region of interest" description="Disordered" evidence="7">
    <location>
        <begin position="1"/>
        <end position="25"/>
    </location>
</feature>
<dbReference type="HOGENOM" id="CLU_007407_2_0_1"/>
<feature type="region of interest" description="Disordered" evidence="7">
    <location>
        <begin position="378"/>
        <end position="398"/>
    </location>
</feature>
<keyword evidence="5 8" id="KW-0472">Membrane</keyword>
<comment type="caution">
    <text evidence="9">The sequence shown here is derived from an EMBL/GenBank/DDBJ whole genome shotgun (WGS) entry which is preliminary data.</text>
</comment>
<sequence>MFSNIFKDSHSSSRQPSSGGDKEASLETILPTPELRVELALVVVLCTDSIRNDLSATFQVPPALASAAAFHDPKAEEDLIALDEGQRAHASQAAERAARVDKIKGELATPEVQELHRAALSFFNAWRVQLLKRLGEVLKVRSKEVALAKQERERSSRKQQELDLLARDDNDTPPSPSYRPFAIPTTLVSLPEESRALLLNSILLLLLSLQNYPAHSRLLLLQLSSSLRLPVTLLCQQETAVAKALLTSARQLSAEEETARAASSNATSRKWKVGLATVAGAALIGVTGGLAAPLLAAGVGTVLGGVGLGATAVGGLLGGLAGSSVLVGGLFGAYGGRITGKMMDKYAAEVSDFRFIAVRGGDDGGIYERQRRAQGLSRREDFRGSWKPPARSNAPLSSSAAAAVDPASEHHRLRIAIAISGWLTDSTEVFTPWFVLGPQLETFALRWEVDALLKLGTSLSAVLKSAAWGYAKYEIVKRTVLSSLAAGLWPLMLLRVGRIVDNPFMIAKKRSEKAGAVLADALINKAQGERPVTLIGYSLGARVIYSCLLHLAERRAFGLIENVIMMGSPTPSDAAAWRKMRTVVTGRLVNVYSSNDHILGFLYRTSSIQLGVAGLQEVQGVQGVENVDVSAMVDGHTRYRWLTGTILKKIGMEEIDDEEVRKEEEELRIEEEKERKAEKEAEQKIEEKIGEAGNNQQDRGIILQDVVEEEAKLLEMRTDISAADPSSAENGKQAFKEDKLAPSVERLNLNEEQTLQLPHRPSQGNYIRRKPVGEAVKGAGSEVPPEKPPRPGNTRTNTFDEEETPPPQPHRRIATATEFESASAVLAMPAKEVDVLTDEYDEDNISLHNDDIESVNSAASVESAEMTMLEPEAVLDSDDEPESAQQKPQQVTGEDEGKEKKV</sequence>
<dbReference type="InterPro" id="IPR007941">
    <property type="entry name" value="DUF726"/>
</dbReference>
<comment type="subcellular location">
    <subcellularLocation>
        <location evidence="1">Membrane</location>
        <topology evidence="1">Multi-pass membrane protein</topology>
    </subcellularLocation>
</comment>
<evidence type="ECO:0000256" key="1">
    <source>
        <dbReference type="ARBA" id="ARBA00004141"/>
    </source>
</evidence>
<dbReference type="InParanoid" id="K2SZ31"/>
<dbReference type="InterPro" id="IPR029058">
    <property type="entry name" value="AB_hydrolase_fold"/>
</dbReference>
<evidence type="ECO:0000256" key="8">
    <source>
        <dbReference type="SAM" id="Phobius"/>
    </source>
</evidence>
<dbReference type="PANTHER" id="PTHR17920:SF22">
    <property type="entry name" value="DUF726 DOMAIN PROTEIN (AFU_ORTHOLOGUE AFUA_2G12860)"/>
    <property type="match status" value="1"/>
</dbReference>
<name>K2SZ31_MACPH</name>
<evidence type="ECO:0000313" key="10">
    <source>
        <dbReference type="Proteomes" id="UP000007129"/>
    </source>
</evidence>
<organism evidence="9 10">
    <name type="scientific">Macrophomina phaseolina (strain MS6)</name>
    <name type="common">Charcoal rot fungus</name>
    <dbReference type="NCBI Taxonomy" id="1126212"/>
    <lineage>
        <taxon>Eukaryota</taxon>
        <taxon>Fungi</taxon>
        <taxon>Dikarya</taxon>
        <taxon>Ascomycota</taxon>
        <taxon>Pezizomycotina</taxon>
        <taxon>Dothideomycetes</taxon>
        <taxon>Dothideomycetes incertae sedis</taxon>
        <taxon>Botryosphaeriales</taxon>
        <taxon>Botryosphaeriaceae</taxon>
        <taxon>Macrophomina</taxon>
    </lineage>
</organism>
<feature type="region of interest" description="Disordered" evidence="7">
    <location>
        <begin position="750"/>
        <end position="812"/>
    </location>
</feature>
<evidence type="ECO:0000313" key="9">
    <source>
        <dbReference type="EMBL" id="EKG21875.1"/>
    </source>
</evidence>
<proteinExistence type="inferred from homology"/>
<reference evidence="9 10" key="1">
    <citation type="journal article" date="2012" name="BMC Genomics">
        <title>Tools to kill: Genome of one of the most destructive plant pathogenic fungi Macrophomina phaseolina.</title>
        <authorList>
            <person name="Islam M.S."/>
            <person name="Haque M.S."/>
            <person name="Islam M.M."/>
            <person name="Emdad E.M."/>
            <person name="Halim A."/>
            <person name="Hossen Q.M.M."/>
            <person name="Hossain M.Z."/>
            <person name="Ahmed B."/>
            <person name="Rahim S."/>
            <person name="Rahman M.S."/>
            <person name="Alam M.M."/>
            <person name="Hou S."/>
            <person name="Wan X."/>
            <person name="Saito J.A."/>
            <person name="Alam M."/>
        </authorList>
    </citation>
    <scope>NUCLEOTIDE SEQUENCE [LARGE SCALE GENOMIC DNA]</scope>
    <source>
        <strain evidence="9 10">MS6</strain>
    </source>
</reference>
<keyword evidence="4 8" id="KW-1133">Transmembrane helix</keyword>
<keyword evidence="3 8" id="KW-0812">Transmembrane</keyword>
<feature type="transmembrane region" description="Helical" evidence="8">
    <location>
        <begin position="273"/>
        <end position="296"/>
    </location>
</feature>
<dbReference type="Pfam" id="PF05277">
    <property type="entry name" value="DUF726"/>
    <property type="match status" value="1"/>
</dbReference>
<evidence type="ECO:0000256" key="2">
    <source>
        <dbReference type="ARBA" id="ARBA00009824"/>
    </source>
</evidence>
<protein>
    <recommendedName>
        <fullName evidence="11">DUF726-domain-containing protein</fullName>
    </recommendedName>
</protein>
<evidence type="ECO:0000256" key="6">
    <source>
        <dbReference type="SAM" id="Coils"/>
    </source>
</evidence>
<keyword evidence="6" id="KW-0175">Coiled coil</keyword>
<gene>
    <name evidence="9" type="ORF">MPH_00795</name>
</gene>
<evidence type="ECO:0000256" key="3">
    <source>
        <dbReference type="ARBA" id="ARBA00022692"/>
    </source>
</evidence>
<dbReference type="VEuPathDB" id="FungiDB:MPH_00795"/>
<evidence type="ECO:0000256" key="7">
    <source>
        <dbReference type="SAM" id="MobiDB-lite"/>
    </source>
</evidence>
<dbReference type="PANTHER" id="PTHR17920">
    <property type="entry name" value="TRANSMEMBRANE AND COILED-COIL DOMAIN-CONTAINING PROTEIN 4 TMCO4"/>
    <property type="match status" value="1"/>
</dbReference>
<feature type="region of interest" description="Disordered" evidence="7">
    <location>
        <begin position="868"/>
        <end position="902"/>
    </location>
</feature>
<dbReference type="SUPFAM" id="SSF53474">
    <property type="entry name" value="alpha/beta-Hydrolases"/>
    <property type="match status" value="1"/>
</dbReference>
<dbReference type="OrthoDB" id="277931at2759"/>
<dbReference type="EMBL" id="AHHD01000035">
    <property type="protein sequence ID" value="EKG21875.1"/>
    <property type="molecule type" value="Genomic_DNA"/>
</dbReference>
<dbReference type="Gene3D" id="3.40.50.1820">
    <property type="entry name" value="alpha/beta hydrolase"/>
    <property type="match status" value="1"/>
</dbReference>
<feature type="compositionally biased region" description="Polar residues" evidence="7">
    <location>
        <begin position="883"/>
        <end position="892"/>
    </location>
</feature>
<dbReference type="AlphaFoldDB" id="K2SZ31"/>
<evidence type="ECO:0008006" key="11">
    <source>
        <dbReference type="Google" id="ProtNLM"/>
    </source>
</evidence>
<accession>K2SZ31</accession>
<feature type="region of interest" description="Disordered" evidence="7">
    <location>
        <begin position="151"/>
        <end position="178"/>
    </location>
</feature>
<feature type="compositionally biased region" description="Basic and acidic residues" evidence="7">
    <location>
        <begin position="151"/>
        <end position="170"/>
    </location>
</feature>
<evidence type="ECO:0000256" key="5">
    <source>
        <dbReference type="ARBA" id="ARBA00023136"/>
    </source>
</evidence>
<dbReference type="GO" id="GO:0016020">
    <property type="term" value="C:membrane"/>
    <property type="evidence" value="ECO:0007669"/>
    <property type="project" value="UniProtKB-SubCell"/>
</dbReference>
<evidence type="ECO:0000256" key="4">
    <source>
        <dbReference type="ARBA" id="ARBA00022989"/>
    </source>
</evidence>
<dbReference type="Proteomes" id="UP000007129">
    <property type="component" value="Unassembled WGS sequence"/>
</dbReference>
<feature type="compositionally biased region" description="Low complexity" evidence="7">
    <location>
        <begin position="388"/>
        <end position="398"/>
    </location>
</feature>
<feature type="coiled-coil region" evidence="6">
    <location>
        <begin position="652"/>
        <end position="689"/>
    </location>
</feature>
<comment type="similarity">
    <text evidence="2">Belongs to the TMCO4 family.</text>
</comment>